<sequence>MLDDLLKLFKNSPRWAHSSLARRLGFSTSDALDEAKEAAIEHESQWTKLRVSGALPPIRSGHASVVVNGIMYVFGGYNDGNCHYDLYAFDLMHHHWTHIENKSNVYPDGRASHAWCASADQTKLYLFGGSGPHWGQTNMGKLLQFTIAIQKWSIVPTNGTHPPPGYGQTMVSIKNKLYLFGGTSGHVYVNDLYIFDQDTLTWACIATTGNKPSPRYKHQAAVVGSDMYIIGGGLYDPPKGLIDVFKFDTITCHWSQMECFGDVPRSRIAHSVVVQDENTFLMFGGRDENGTRMNELSSLDVTTATWARLSDDVKAPDARDFHSGVMWKHSMYIFGGSNGAERNCDVHRLTLTFETSSLVVLAVQAIQGHLQTHKGLQRQYRSVQHHIPLELQLAIQNLNPDVSIESSDAWFPIPDAQRVKQKIHPYAFCS</sequence>
<dbReference type="PANTHER" id="PTHR46093">
    <property type="entry name" value="ACYL-COA-BINDING DOMAIN-CONTAINING PROTEIN 5"/>
    <property type="match status" value="1"/>
</dbReference>
<dbReference type="EMBL" id="JNBS01005112">
    <property type="protein sequence ID" value="OQR80861.1"/>
    <property type="molecule type" value="Genomic_DNA"/>
</dbReference>
<dbReference type="SUPFAM" id="SSF117281">
    <property type="entry name" value="Kelch motif"/>
    <property type="match status" value="1"/>
</dbReference>
<evidence type="ECO:0000256" key="1">
    <source>
        <dbReference type="ARBA" id="ARBA00022441"/>
    </source>
</evidence>
<dbReference type="SUPFAM" id="SSF50965">
    <property type="entry name" value="Galactose oxidase, central domain"/>
    <property type="match status" value="1"/>
</dbReference>
<keyword evidence="1" id="KW-0880">Kelch repeat</keyword>
<keyword evidence="4" id="KW-1185">Reference proteome</keyword>
<protein>
    <submittedName>
        <fullName evidence="3">Uncharacterized protein</fullName>
    </submittedName>
</protein>
<dbReference type="Pfam" id="PF13415">
    <property type="entry name" value="Beta-prop_FBX42"/>
    <property type="match status" value="1"/>
</dbReference>
<gene>
    <name evidence="3" type="ORF">THRCLA_11922</name>
</gene>
<comment type="caution">
    <text evidence="3">The sequence shown here is derived from an EMBL/GenBank/DDBJ whole genome shotgun (WGS) entry which is preliminary data.</text>
</comment>
<dbReference type="Proteomes" id="UP000243217">
    <property type="component" value="Unassembled WGS sequence"/>
</dbReference>
<keyword evidence="2" id="KW-0677">Repeat</keyword>
<organism evidence="3 4">
    <name type="scientific">Thraustotheca clavata</name>
    <dbReference type="NCBI Taxonomy" id="74557"/>
    <lineage>
        <taxon>Eukaryota</taxon>
        <taxon>Sar</taxon>
        <taxon>Stramenopiles</taxon>
        <taxon>Oomycota</taxon>
        <taxon>Saprolegniomycetes</taxon>
        <taxon>Saprolegniales</taxon>
        <taxon>Achlyaceae</taxon>
        <taxon>Thraustotheca</taxon>
    </lineage>
</organism>
<dbReference type="OrthoDB" id="10251809at2759"/>
<name>A0A1V9Y564_9STRA</name>
<proteinExistence type="predicted"/>
<evidence type="ECO:0000313" key="3">
    <source>
        <dbReference type="EMBL" id="OQR80861.1"/>
    </source>
</evidence>
<dbReference type="InterPro" id="IPR015915">
    <property type="entry name" value="Kelch-typ_b-propeller"/>
</dbReference>
<dbReference type="Gene3D" id="2.120.10.80">
    <property type="entry name" value="Kelch-type beta propeller"/>
    <property type="match status" value="2"/>
</dbReference>
<dbReference type="InterPro" id="IPR011043">
    <property type="entry name" value="Gal_Oxase/kelch_b-propeller"/>
</dbReference>
<dbReference type="STRING" id="74557.A0A1V9Y564"/>
<dbReference type="InterPro" id="IPR006652">
    <property type="entry name" value="Kelch_1"/>
</dbReference>
<evidence type="ECO:0000313" key="4">
    <source>
        <dbReference type="Proteomes" id="UP000243217"/>
    </source>
</evidence>
<reference evidence="3 4" key="1">
    <citation type="journal article" date="2014" name="Genome Biol. Evol.">
        <title>The secreted proteins of Achlya hypogyna and Thraustotheca clavata identify the ancestral oomycete secretome and reveal gene acquisitions by horizontal gene transfer.</title>
        <authorList>
            <person name="Misner I."/>
            <person name="Blouin N."/>
            <person name="Leonard G."/>
            <person name="Richards T.A."/>
            <person name="Lane C.E."/>
        </authorList>
    </citation>
    <scope>NUCLEOTIDE SEQUENCE [LARGE SCALE GENOMIC DNA]</scope>
    <source>
        <strain evidence="3 4">ATCC 34112</strain>
    </source>
</reference>
<dbReference type="AlphaFoldDB" id="A0A1V9Y564"/>
<dbReference type="Pfam" id="PF01344">
    <property type="entry name" value="Kelch_1"/>
    <property type="match status" value="1"/>
</dbReference>
<dbReference type="PANTHER" id="PTHR46093:SF18">
    <property type="entry name" value="FIBRONECTIN TYPE-III DOMAIN-CONTAINING PROTEIN"/>
    <property type="match status" value="1"/>
</dbReference>
<evidence type="ECO:0000256" key="2">
    <source>
        <dbReference type="ARBA" id="ARBA00022737"/>
    </source>
</evidence>
<accession>A0A1V9Y564</accession>